<feature type="transmembrane region" description="Helical" evidence="6">
    <location>
        <begin position="178"/>
        <end position="197"/>
    </location>
</feature>
<feature type="transmembrane region" description="Helical" evidence="6">
    <location>
        <begin position="298"/>
        <end position="320"/>
    </location>
</feature>
<feature type="transmembrane region" description="Helical" evidence="6">
    <location>
        <begin position="439"/>
        <end position="458"/>
    </location>
</feature>
<evidence type="ECO:0000313" key="7">
    <source>
        <dbReference type="EMBL" id="GAA3978053.1"/>
    </source>
</evidence>
<feature type="transmembrane region" description="Helical" evidence="6">
    <location>
        <begin position="83"/>
        <end position="105"/>
    </location>
</feature>
<feature type="transmembrane region" description="Helical" evidence="6">
    <location>
        <begin position="383"/>
        <end position="403"/>
    </location>
</feature>
<keyword evidence="3 6" id="KW-0812">Transmembrane</keyword>
<dbReference type="Proteomes" id="UP001501337">
    <property type="component" value="Unassembled WGS sequence"/>
</dbReference>
<feature type="transmembrane region" description="Helical" evidence="6">
    <location>
        <begin position="209"/>
        <end position="228"/>
    </location>
</feature>
<keyword evidence="5 6" id="KW-0472">Membrane</keyword>
<feature type="transmembrane region" description="Helical" evidence="6">
    <location>
        <begin position="415"/>
        <end position="433"/>
    </location>
</feature>
<evidence type="ECO:0000256" key="2">
    <source>
        <dbReference type="ARBA" id="ARBA00022475"/>
    </source>
</evidence>
<comment type="subcellular location">
    <subcellularLocation>
        <location evidence="1">Cell membrane</location>
        <topology evidence="1">Multi-pass membrane protein</topology>
    </subcellularLocation>
</comment>
<feature type="transmembrane region" description="Helical" evidence="6">
    <location>
        <begin position="248"/>
        <end position="268"/>
    </location>
</feature>
<dbReference type="PANTHER" id="PTHR30250">
    <property type="entry name" value="PST FAMILY PREDICTED COLANIC ACID TRANSPORTER"/>
    <property type="match status" value="1"/>
</dbReference>
<proteinExistence type="predicted"/>
<feature type="transmembrane region" description="Helical" evidence="6">
    <location>
        <begin position="145"/>
        <end position="166"/>
    </location>
</feature>
<gene>
    <name evidence="7" type="ORF">GCM10022278_38420</name>
</gene>
<keyword evidence="2" id="KW-1003">Cell membrane</keyword>
<comment type="caution">
    <text evidence="7">The sequence shown here is derived from an EMBL/GenBank/DDBJ whole genome shotgun (WGS) entry which is preliminary data.</text>
</comment>
<evidence type="ECO:0000313" key="8">
    <source>
        <dbReference type="Proteomes" id="UP001501337"/>
    </source>
</evidence>
<evidence type="ECO:0000256" key="3">
    <source>
        <dbReference type="ARBA" id="ARBA00022692"/>
    </source>
</evidence>
<dbReference type="Pfam" id="PF13440">
    <property type="entry name" value="Polysacc_synt_3"/>
    <property type="match status" value="1"/>
</dbReference>
<protein>
    <submittedName>
        <fullName evidence="7">Oligosaccharide flippase family protein</fullName>
    </submittedName>
</protein>
<dbReference type="EMBL" id="BAABBO010000022">
    <property type="protein sequence ID" value="GAA3978053.1"/>
    <property type="molecule type" value="Genomic_DNA"/>
</dbReference>
<name>A0ABP7Q7Q1_9GAMM</name>
<dbReference type="RefSeq" id="WP_344809455.1">
    <property type="nucleotide sequence ID" value="NZ_BAABBO010000022.1"/>
</dbReference>
<feature type="transmembrane region" description="Helical" evidence="6">
    <location>
        <begin position="117"/>
        <end position="138"/>
    </location>
</feature>
<organism evidence="7 8">
    <name type="scientific">Allohahella marinimesophila</name>
    <dbReference type="NCBI Taxonomy" id="1054972"/>
    <lineage>
        <taxon>Bacteria</taxon>
        <taxon>Pseudomonadati</taxon>
        <taxon>Pseudomonadota</taxon>
        <taxon>Gammaproteobacteria</taxon>
        <taxon>Oceanospirillales</taxon>
        <taxon>Hahellaceae</taxon>
        <taxon>Allohahella</taxon>
    </lineage>
</organism>
<keyword evidence="4 6" id="KW-1133">Transmembrane helix</keyword>
<evidence type="ECO:0000256" key="6">
    <source>
        <dbReference type="SAM" id="Phobius"/>
    </source>
</evidence>
<dbReference type="InterPro" id="IPR050833">
    <property type="entry name" value="Poly_Biosynth_Transport"/>
</dbReference>
<dbReference type="PANTHER" id="PTHR30250:SF11">
    <property type="entry name" value="O-ANTIGEN TRANSPORTER-RELATED"/>
    <property type="match status" value="1"/>
</dbReference>
<evidence type="ECO:0000256" key="4">
    <source>
        <dbReference type="ARBA" id="ARBA00022989"/>
    </source>
</evidence>
<sequence length="486" mass="55150">MASAVSQTSLYTIANILRHISSLIMLPIYTRYLTPSDYGTVELMTMALDFTGIIVCNRIGEAIFRYYSLAETSGEKKQIMSTAFFLGVGINALGFMILILGSPWLSDFVSDQPDFQSLFILFAAVLIFEALTTIPIIYMRLRNKAQAYLVVSVIKLSLQLSFSLYFVVYKELHVEGVIYSAFLSNLIVGTILSIYLLKNTGVRFMPAVAWKIFKFSLPMVFVASASFVTTFGDRFFLRQYGNLEDVGIYSLAYKFGFLFVALAWDPFFKFWEGRRYEVYKDEDGRDLHFGNMFRRINAYVLFIALGFCAFIPEVIQLMAAPEFWDAAYYAPFIVFSFVFYAWTMYFNFGIFLHEKTKLLAYCEIISAVIITSLYALLIPSYGLAGAVASTFLGYVIKFILVYFTAQKLFTVKGNWGETLPLAVIAGTMVYVFSFFHELSLQNVAIKAALIFCFAVYTWRIVLQSSDKAEAIALICAIFRRLSGRSV</sequence>
<feature type="transmembrane region" description="Helical" evidence="6">
    <location>
        <begin position="326"/>
        <end position="346"/>
    </location>
</feature>
<accession>A0ABP7Q7Q1</accession>
<feature type="transmembrane region" description="Helical" evidence="6">
    <location>
        <begin position="358"/>
        <end position="377"/>
    </location>
</feature>
<reference evidence="8" key="1">
    <citation type="journal article" date="2019" name="Int. J. Syst. Evol. Microbiol.">
        <title>The Global Catalogue of Microorganisms (GCM) 10K type strain sequencing project: providing services to taxonomists for standard genome sequencing and annotation.</title>
        <authorList>
            <consortium name="The Broad Institute Genomics Platform"/>
            <consortium name="The Broad Institute Genome Sequencing Center for Infectious Disease"/>
            <person name="Wu L."/>
            <person name="Ma J."/>
        </authorList>
    </citation>
    <scope>NUCLEOTIDE SEQUENCE [LARGE SCALE GENOMIC DNA]</scope>
    <source>
        <strain evidence="8">JCM 17555</strain>
    </source>
</reference>
<keyword evidence="8" id="KW-1185">Reference proteome</keyword>
<evidence type="ECO:0000256" key="5">
    <source>
        <dbReference type="ARBA" id="ARBA00023136"/>
    </source>
</evidence>
<evidence type="ECO:0000256" key="1">
    <source>
        <dbReference type="ARBA" id="ARBA00004651"/>
    </source>
</evidence>